<name>X1PC62_9ZZZZ</name>
<dbReference type="AlphaFoldDB" id="X1PC62"/>
<accession>X1PC62</accession>
<evidence type="ECO:0008006" key="2">
    <source>
        <dbReference type="Google" id="ProtNLM"/>
    </source>
</evidence>
<reference evidence="1" key="1">
    <citation type="journal article" date="2014" name="Front. Microbiol.">
        <title>High frequency of phylogenetically diverse reductive dehalogenase-homologous genes in deep subseafloor sedimentary metagenomes.</title>
        <authorList>
            <person name="Kawai M."/>
            <person name="Futagami T."/>
            <person name="Toyoda A."/>
            <person name="Takaki Y."/>
            <person name="Nishi S."/>
            <person name="Hori S."/>
            <person name="Arai W."/>
            <person name="Tsubouchi T."/>
            <person name="Morono Y."/>
            <person name="Uchiyama I."/>
            <person name="Ito T."/>
            <person name="Fujiyama A."/>
            <person name="Inagaki F."/>
            <person name="Takami H."/>
        </authorList>
    </citation>
    <scope>NUCLEOTIDE SEQUENCE</scope>
    <source>
        <strain evidence="1">Expedition CK06-06</strain>
    </source>
</reference>
<dbReference type="EMBL" id="BARV01039041">
    <property type="protein sequence ID" value="GAI53443.1"/>
    <property type="molecule type" value="Genomic_DNA"/>
</dbReference>
<comment type="caution">
    <text evidence="1">The sequence shown here is derived from an EMBL/GenBank/DDBJ whole genome shotgun (WGS) entry which is preliminary data.</text>
</comment>
<proteinExistence type="predicted"/>
<protein>
    <recommendedName>
        <fullName evidence="2">NTP pyrophosphohydrolase MazG putative catalytic core domain-containing protein</fullName>
    </recommendedName>
</protein>
<evidence type="ECO:0000313" key="1">
    <source>
        <dbReference type="EMBL" id="GAI53443.1"/>
    </source>
</evidence>
<organism evidence="1">
    <name type="scientific">marine sediment metagenome</name>
    <dbReference type="NCBI Taxonomy" id="412755"/>
    <lineage>
        <taxon>unclassified sequences</taxon>
        <taxon>metagenomes</taxon>
        <taxon>ecological metagenomes</taxon>
    </lineage>
</organism>
<sequence>MDKALIKMVEAEEKRGRAKWGGVDKDPIYLLSAATEELGEVAHAVNHGEGSEKITQEVAEVMGILSRLFTMVTLGLKK</sequence>
<gene>
    <name evidence="1" type="ORF">S06H3_59956</name>
</gene>
<dbReference type="SUPFAM" id="SSF101386">
    <property type="entry name" value="all-alpha NTP pyrophosphatases"/>
    <property type="match status" value="1"/>
</dbReference>